<sequence>MPPIPSSSKRLLDPNSPSSVSPLLPKKRLAGKRHSTKPHHPQRRVDRLSQLNSACSVVLTDISLPAVPGSCLSSSSPNESQLHTDLASLSARVHKMENELLSYRIMQPIACLLTPDAICDPSDLAKASVFIDMLASEITRRMESPYLLPTITGPQRPAKSIGGTRGKASLVDNASKYQFKIGSPKVGAGDVLSNFEDYREQSMLSSAADGNARLNRWRTGEQKRVPVAKLLGYQ</sequence>
<dbReference type="AlphaFoldDB" id="A0A075A1B5"/>
<feature type="compositionally biased region" description="Basic residues" evidence="1">
    <location>
        <begin position="25"/>
        <end position="42"/>
    </location>
</feature>
<dbReference type="KEGG" id="ovi:T265_01825"/>
<evidence type="ECO:0000313" key="2">
    <source>
        <dbReference type="EMBL" id="KER32047.1"/>
    </source>
</evidence>
<evidence type="ECO:0000256" key="1">
    <source>
        <dbReference type="SAM" id="MobiDB-lite"/>
    </source>
</evidence>
<reference evidence="2 3" key="1">
    <citation type="submission" date="2013-11" db="EMBL/GenBank/DDBJ databases">
        <title>Opisthorchis viverrini - life in the bile duct.</title>
        <authorList>
            <person name="Young N.D."/>
            <person name="Nagarajan N."/>
            <person name="Lin S.J."/>
            <person name="Korhonen P.K."/>
            <person name="Jex A.R."/>
            <person name="Hall R.S."/>
            <person name="Safavi-Hemami H."/>
            <person name="Kaewkong W."/>
            <person name="Bertrand D."/>
            <person name="Gao S."/>
            <person name="Seet Q."/>
            <person name="Wongkham S."/>
            <person name="Teh B.T."/>
            <person name="Wongkham C."/>
            <person name="Intapan P.M."/>
            <person name="Maleewong W."/>
            <person name="Yang X."/>
            <person name="Hu M."/>
            <person name="Wang Z."/>
            <person name="Hofmann A."/>
            <person name="Sternberg P.W."/>
            <person name="Tan P."/>
            <person name="Wang J."/>
            <person name="Gasser R.B."/>
        </authorList>
    </citation>
    <scope>NUCLEOTIDE SEQUENCE [LARGE SCALE GENOMIC DNA]</scope>
</reference>
<organism evidence="2 3">
    <name type="scientific">Opisthorchis viverrini</name>
    <name type="common">Southeast Asian liver fluke</name>
    <dbReference type="NCBI Taxonomy" id="6198"/>
    <lineage>
        <taxon>Eukaryota</taxon>
        <taxon>Metazoa</taxon>
        <taxon>Spiralia</taxon>
        <taxon>Lophotrochozoa</taxon>
        <taxon>Platyhelminthes</taxon>
        <taxon>Trematoda</taxon>
        <taxon>Digenea</taxon>
        <taxon>Opisthorchiida</taxon>
        <taxon>Opisthorchiata</taxon>
        <taxon>Opisthorchiidae</taxon>
        <taxon>Opisthorchis</taxon>
    </lineage>
</organism>
<name>A0A075A1B5_OPIVI</name>
<dbReference type="RefSeq" id="XP_009164199.1">
    <property type="nucleotide sequence ID" value="XM_009165935.1"/>
</dbReference>
<protein>
    <submittedName>
        <fullName evidence="2">Uncharacterized protein</fullName>
    </submittedName>
</protein>
<dbReference type="CTD" id="20316013"/>
<keyword evidence="3" id="KW-1185">Reference proteome</keyword>
<feature type="compositionally biased region" description="Low complexity" evidence="1">
    <location>
        <begin position="13"/>
        <end position="24"/>
    </location>
</feature>
<evidence type="ECO:0000313" key="3">
    <source>
        <dbReference type="Proteomes" id="UP000054324"/>
    </source>
</evidence>
<dbReference type="Proteomes" id="UP000054324">
    <property type="component" value="Unassembled WGS sequence"/>
</dbReference>
<dbReference type="GeneID" id="20316013"/>
<accession>A0A075A1B5</accession>
<dbReference type="OrthoDB" id="10568420at2759"/>
<gene>
    <name evidence="2" type="ORF">T265_01825</name>
</gene>
<feature type="region of interest" description="Disordered" evidence="1">
    <location>
        <begin position="1"/>
        <end position="44"/>
    </location>
</feature>
<dbReference type="EMBL" id="KL596638">
    <property type="protein sequence ID" value="KER32047.1"/>
    <property type="molecule type" value="Genomic_DNA"/>
</dbReference>
<proteinExistence type="predicted"/>